<dbReference type="EMBL" id="BMRE01000004">
    <property type="protein sequence ID" value="GGU25808.1"/>
    <property type="molecule type" value="Genomic_DNA"/>
</dbReference>
<dbReference type="RefSeq" id="WP_189253082.1">
    <property type="nucleotide sequence ID" value="NZ_BMRE01000004.1"/>
</dbReference>
<protein>
    <recommendedName>
        <fullName evidence="1">MoaF-like domain-containing protein</fullName>
    </recommendedName>
</protein>
<reference evidence="3" key="1">
    <citation type="journal article" date="2019" name="Int. J. Syst. Evol. Microbiol.">
        <title>The Global Catalogue of Microorganisms (GCM) 10K type strain sequencing project: providing services to taxonomists for standard genome sequencing and annotation.</title>
        <authorList>
            <consortium name="The Broad Institute Genomics Platform"/>
            <consortium name="The Broad Institute Genome Sequencing Center for Infectious Disease"/>
            <person name="Wu L."/>
            <person name="Ma J."/>
        </authorList>
    </citation>
    <scope>NUCLEOTIDE SEQUENCE [LARGE SCALE GENOMIC DNA]</scope>
    <source>
        <strain evidence="3">JCM 3296</strain>
    </source>
</reference>
<feature type="domain" description="MoaF-like" evidence="1">
    <location>
        <begin position="7"/>
        <end position="92"/>
    </location>
</feature>
<dbReference type="Gene3D" id="2.40.128.20">
    <property type="match status" value="1"/>
</dbReference>
<dbReference type="Proteomes" id="UP000649573">
    <property type="component" value="Unassembled WGS sequence"/>
</dbReference>
<organism evidence="2 3">
    <name type="scientific">Lentzea flava</name>
    <dbReference type="NCBI Taxonomy" id="103732"/>
    <lineage>
        <taxon>Bacteria</taxon>
        <taxon>Bacillati</taxon>
        <taxon>Actinomycetota</taxon>
        <taxon>Actinomycetes</taxon>
        <taxon>Pseudonocardiales</taxon>
        <taxon>Pseudonocardiaceae</taxon>
        <taxon>Lentzea</taxon>
    </lineage>
</organism>
<evidence type="ECO:0000313" key="2">
    <source>
        <dbReference type="EMBL" id="GGU25808.1"/>
    </source>
</evidence>
<comment type="caution">
    <text evidence="2">The sequence shown here is derived from an EMBL/GenBank/DDBJ whole genome shotgun (WGS) entry which is preliminary data.</text>
</comment>
<dbReference type="InterPro" id="IPR012674">
    <property type="entry name" value="Calycin"/>
</dbReference>
<proteinExistence type="predicted"/>
<sequence length="108" mass="11736">MSEFAFAGKTIEFTVDNGVVFHNTYTADGKGLHYQAVAGPTKGAAEDVRLQAAEVAPGVYLVGWTEASGMTVTHAMNFNEGIIHAFWTYETDTGRIGELHHGTFRQLT</sequence>
<accession>A0ABQ2UGU0</accession>
<dbReference type="InterPro" id="IPR053892">
    <property type="entry name" value="MoaF-like"/>
</dbReference>
<evidence type="ECO:0000259" key="1">
    <source>
        <dbReference type="Pfam" id="PF22036"/>
    </source>
</evidence>
<evidence type="ECO:0000313" key="3">
    <source>
        <dbReference type="Proteomes" id="UP000649573"/>
    </source>
</evidence>
<keyword evidence="3" id="KW-1185">Reference proteome</keyword>
<dbReference type="Pfam" id="PF22036">
    <property type="entry name" value="MoaF_like"/>
    <property type="match status" value="1"/>
</dbReference>
<name>A0ABQ2UGU0_9PSEU</name>
<gene>
    <name evidence="2" type="ORF">GCM10010178_17490</name>
</gene>